<accession>A0A8K0CF45</accession>
<keyword evidence="3" id="KW-1185">Reference proteome</keyword>
<dbReference type="Proteomes" id="UP000801492">
    <property type="component" value="Unassembled WGS sequence"/>
</dbReference>
<dbReference type="OrthoDB" id="7570424at2759"/>
<name>A0A8K0CF45_IGNLU</name>
<protein>
    <submittedName>
        <fullName evidence="2">Uncharacterized protein</fullName>
    </submittedName>
</protein>
<keyword evidence="1" id="KW-0175">Coiled coil</keyword>
<proteinExistence type="predicted"/>
<evidence type="ECO:0000313" key="3">
    <source>
        <dbReference type="Proteomes" id="UP000801492"/>
    </source>
</evidence>
<sequence length="227" mass="26033">MAMVDKDTFLSINHKDFKWPYAKPLSAKPTQPPIQTKSKNFFVKGPVDAYCHCDGHLYDPQMNRYLKLAEKERLLVEELTQLNQEMANLNNEILDHECDTYDDKMESTYQIDYAKRGLTTAEYIKLMPAVDSPAGVPVKSPTIGLGNGYRDPTRFRYSPFPRPTIDPCPPVTFATMPSTVESWFTARTGRSEYQDTISKMGMSIIKNRQQYAEPLPSSRRRYAETNL</sequence>
<feature type="coiled-coil region" evidence="1">
    <location>
        <begin position="72"/>
        <end position="99"/>
    </location>
</feature>
<gene>
    <name evidence="2" type="ORF">ILUMI_22085</name>
</gene>
<reference evidence="2" key="1">
    <citation type="submission" date="2019-08" db="EMBL/GenBank/DDBJ databases">
        <title>The genome of the North American firefly Photinus pyralis.</title>
        <authorList>
            <consortium name="Photinus pyralis genome working group"/>
            <person name="Fallon T.R."/>
            <person name="Sander Lower S.E."/>
            <person name="Weng J.-K."/>
        </authorList>
    </citation>
    <scope>NUCLEOTIDE SEQUENCE</scope>
    <source>
        <strain evidence="2">TRF0915ILg1</strain>
        <tissue evidence="2">Whole body</tissue>
    </source>
</reference>
<evidence type="ECO:0000256" key="1">
    <source>
        <dbReference type="SAM" id="Coils"/>
    </source>
</evidence>
<dbReference type="AlphaFoldDB" id="A0A8K0CF45"/>
<dbReference type="EMBL" id="VTPC01090222">
    <property type="protein sequence ID" value="KAF2884117.1"/>
    <property type="molecule type" value="Genomic_DNA"/>
</dbReference>
<comment type="caution">
    <text evidence="2">The sequence shown here is derived from an EMBL/GenBank/DDBJ whole genome shotgun (WGS) entry which is preliminary data.</text>
</comment>
<organism evidence="2 3">
    <name type="scientific">Ignelater luminosus</name>
    <name type="common">Cucubano</name>
    <name type="synonym">Pyrophorus luminosus</name>
    <dbReference type="NCBI Taxonomy" id="2038154"/>
    <lineage>
        <taxon>Eukaryota</taxon>
        <taxon>Metazoa</taxon>
        <taxon>Ecdysozoa</taxon>
        <taxon>Arthropoda</taxon>
        <taxon>Hexapoda</taxon>
        <taxon>Insecta</taxon>
        <taxon>Pterygota</taxon>
        <taxon>Neoptera</taxon>
        <taxon>Endopterygota</taxon>
        <taxon>Coleoptera</taxon>
        <taxon>Polyphaga</taxon>
        <taxon>Elateriformia</taxon>
        <taxon>Elateroidea</taxon>
        <taxon>Elateridae</taxon>
        <taxon>Agrypninae</taxon>
        <taxon>Pyrophorini</taxon>
        <taxon>Ignelater</taxon>
    </lineage>
</organism>
<evidence type="ECO:0000313" key="2">
    <source>
        <dbReference type="EMBL" id="KAF2884117.1"/>
    </source>
</evidence>